<dbReference type="InterPro" id="IPR037524">
    <property type="entry name" value="PA14/GLEYA"/>
</dbReference>
<evidence type="ECO:0000256" key="3">
    <source>
        <dbReference type="ARBA" id="ARBA00031448"/>
    </source>
</evidence>
<dbReference type="InterPro" id="IPR050288">
    <property type="entry name" value="Cellulose_deg_GH3"/>
</dbReference>
<dbReference type="SMART" id="SM00758">
    <property type="entry name" value="PA14"/>
    <property type="match status" value="1"/>
</dbReference>
<dbReference type="GO" id="GO:0005975">
    <property type="term" value="P:carbohydrate metabolic process"/>
    <property type="evidence" value="ECO:0007669"/>
    <property type="project" value="InterPro"/>
</dbReference>
<dbReference type="AlphaFoldDB" id="Q21H95"/>
<sequence>MLLSLKNTQLKRSMNMNLKHLFLVALALNIAACNVKEPAATNDNHISYQAAREARLAKVEAEVERLLPLLTLEEKASLVHANSKFSIASIERLGIHEMWMSDGPHGVRYQIERHGWAPAGWTDDNSTYLPPLTTVAASWNPEIAALHGDVLGAEARHRRKDVILGPGVNLARLPLYGRNFEYMGEDPFLASRLAVAEIKAIQENDVAACIKHFALNNQELNRTGVNAKPDERTLREVYLPAFEAAVKEAGVHTIMGAYNEFRGTNANQSKHLVMDILKGEWGYKGVLLTDWNVDINTYDAAVNGLDIEMGTNVDSYDDYMLAQPMIDMIKAGSIPESVLDDKVRRILRVQLSIGMMDKYRLSGERNTAKHHEAARKIASEGIVLLKNENILPLNKNKIKNVLVLGPNADKVHGLGGGSSEVPALYEITPLQGLKQKLGDNVNITVMRARYDGVLMPIASDYVTSRHWTGTPAWNMVRYSDAARTQAIGDSAIVDSAYSSPAGTTKEYVTMTATIKPLKSGEHTLKTSVMGDFELKINGKTTVKHSSTSGDVVTQKIALNGGETYSFEILYSGNKNFTLGWDAPGDLFTAEKEYIAAAKKADVVFYFGGLTHGDDREAIDRPHMKLPNHQDPVISKVLAANPNTVVFLIAGSAVEMPWADKAKAIVWGWYGGMEAGNAYADMLFGDTNPSGKMPITLPKALEDTAPIALNDYNPVESLYTEGVFIGYRWFEKQNIEPLFPFGHGLSYTQFKYNNIKLSSANIKGDQTVTVSATITNTGKVAGAEVVQLYLHDEQASVERPAKELKGFQKVFLKPGESKAVNITLNKRALSFWDENSNDWLAETGKFNVLLGASVSDIRLQTSFQYQQ</sequence>
<dbReference type="Gene3D" id="2.60.120.380">
    <property type="match status" value="1"/>
</dbReference>
<protein>
    <recommendedName>
        <fullName evidence="5">Beta-D-glucoside glucohydrolase</fullName>
    </recommendedName>
    <alternativeName>
        <fullName evidence="3">Cellobiase</fullName>
    </alternativeName>
    <alternativeName>
        <fullName evidence="4">Gentiobiase</fullName>
    </alternativeName>
</protein>
<dbReference type="HOGENOM" id="CLU_004542_4_1_6"/>
<dbReference type="InterPro" id="IPR011658">
    <property type="entry name" value="PA14_dom"/>
</dbReference>
<dbReference type="InterPro" id="IPR036881">
    <property type="entry name" value="Glyco_hydro_3_C_sf"/>
</dbReference>
<evidence type="ECO:0000259" key="6">
    <source>
        <dbReference type="PROSITE" id="PS51820"/>
    </source>
</evidence>
<dbReference type="Pfam" id="PF00933">
    <property type="entry name" value="Glyco_hydro_3"/>
    <property type="match status" value="1"/>
</dbReference>
<dbReference type="Gene3D" id="3.20.20.300">
    <property type="entry name" value="Glycoside hydrolase, family 3, N-terminal domain"/>
    <property type="match status" value="1"/>
</dbReference>
<evidence type="ECO:0000256" key="5">
    <source>
        <dbReference type="ARBA" id="ARBA00032594"/>
    </source>
</evidence>
<dbReference type="FunFam" id="2.60.40.10:FF:000495">
    <property type="entry name" value="Periplasmic beta-glucosidase"/>
    <property type="match status" value="1"/>
</dbReference>
<evidence type="ECO:0000313" key="8">
    <source>
        <dbReference type="Proteomes" id="UP000001947"/>
    </source>
</evidence>
<gene>
    <name evidence="7" type="primary">bgl3C</name>
    <name evidence="7" type="ordered locus">Sde_2674</name>
</gene>
<dbReference type="PROSITE" id="PS51820">
    <property type="entry name" value="PA14"/>
    <property type="match status" value="1"/>
</dbReference>
<comment type="similarity">
    <text evidence="1">Belongs to the glycosyl hydrolase 3 family.</text>
</comment>
<dbReference type="STRING" id="203122.Sde_2674"/>
<dbReference type="InterPro" id="IPR002772">
    <property type="entry name" value="Glyco_hydro_3_C"/>
</dbReference>
<dbReference type="SMART" id="SM01217">
    <property type="entry name" value="Fn3_like"/>
    <property type="match status" value="1"/>
</dbReference>
<dbReference type="eggNOG" id="COG1472">
    <property type="taxonomic scope" value="Bacteria"/>
</dbReference>
<evidence type="ECO:0000256" key="4">
    <source>
        <dbReference type="ARBA" id="ARBA00032194"/>
    </source>
</evidence>
<dbReference type="CAZy" id="GH3">
    <property type="family name" value="Glycoside Hydrolase Family 3"/>
</dbReference>
<dbReference type="InterPro" id="IPR036962">
    <property type="entry name" value="Glyco_hydro_3_N_sf"/>
</dbReference>
<proteinExistence type="inferred from homology"/>
<dbReference type="SUPFAM" id="SSF51445">
    <property type="entry name" value="(Trans)glycosidases"/>
    <property type="match status" value="1"/>
</dbReference>
<dbReference type="InterPro" id="IPR001764">
    <property type="entry name" value="Glyco_hydro_3_N"/>
</dbReference>
<dbReference type="KEGG" id="sde:Sde_2674"/>
<dbReference type="Gene3D" id="2.60.40.10">
    <property type="entry name" value="Immunoglobulins"/>
    <property type="match status" value="1"/>
</dbReference>
<dbReference type="EMBL" id="CP000282">
    <property type="protein sequence ID" value="ABD81934.1"/>
    <property type="molecule type" value="Genomic_DNA"/>
</dbReference>
<dbReference type="Gene3D" id="3.40.50.1700">
    <property type="entry name" value="Glycoside hydrolase family 3 C-terminal domain"/>
    <property type="match status" value="1"/>
</dbReference>
<dbReference type="InterPro" id="IPR013783">
    <property type="entry name" value="Ig-like_fold"/>
</dbReference>
<evidence type="ECO:0000313" key="7">
    <source>
        <dbReference type="EMBL" id="ABD81934.1"/>
    </source>
</evidence>
<dbReference type="PRINTS" id="PR00133">
    <property type="entry name" value="GLHYDRLASE3"/>
</dbReference>
<dbReference type="Proteomes" id="UP000001947">
    <property type="component" value="Chromosome"/>
</dbReference>
<evidence type="ECO:0000256" key="2">
    <source>
        <dbReference type="ARBA" id="ARBA00022801"/>
    </source>
</evidence>
<dbReference type="SUPFAM" id="SSF52279">
    <property type="entry name" value="Beta-D-glucan exohydrolase, C-terminal domain"/>
    <property type="match status" value="1"/>
</dbReference>
<organism evidence="7 8">
    <name type="scientific">Saccharophagus degradans (strain 2-40 / ATCC 43961 / DSM 17024)</name>
    <dbReference type="NCBI Taxonomy" id="203122"/>
    <lineage>
        <taxon>Bacteria</taxon>
        <taxon>Pseudomonadati</taxon>
        <taxon>Pseudomonadota</taxon>
        <taxon>Gammaproteobacteria</taxon>
        <taxon>Cellvibrionales</taxon>
        <taxon>Cellvibrionaceae</taxon>
        <taxon>Saccharophagus</taxon>
    </lineage>
</organism>
<feature type="domain" description="PA14" evidence="6">
    <location>
        <begin position="468"/>
        <end position="598"/>
    </location>
</feature>
<dbReference type="Pfam" id="PF01915">
    <property type="entry name" value="Glyco_hydro_3_C"/>
    <property type="match status" value="1"/>
</dbReference>
<keyword evidence="8" id="KW-1185">Reference proteome</keyword>
<reference evidence="7 8" key="1">
    <citation type="journal article" date="2008" name="PLoS Genet.">
        <title>Complete genome sequence of the complex carbohydrate-degrading marine bacterium, Saccharophagus degradans strain 2-40 T.</title>
        <authorList>
            <person name="Weiner R.M."/>
            <person name="Taylor L.E.II."/>
            <person name="Henrissat B."/>
            <person name="Hauser L."/>
            <person name="Land M."/>
            <person name="Coutinho P.M."/>
            <person name="Rancurel C."/>
            <person name="Saunders E.H."/>
            <person name="Longmire A.G."/>
            <person name="Zhang H."/>
            <person name="Bayer E.A."/>
            <person name="Gilbert H.J."/>
            <person name="Larimer F."/>
            <person name="Zhulin I.B."/>
            <person name="Ekborg N.A."/>
            <person name="Lamed R."/>
            <person name="Richardson P.M."/>
            <person name="Borovok I."/>
            <person name="Hutcheson S."/>
        </authorList>
    </citation>
    <scope>NUCLEOTIDE SEQUENCE [LARGE SCALE GENOMIC DNA]</scope>
    <source>
        <strain evidence="8">2-40 / ATCC 43961 / DSM 17024</strain>
    </source>
</reference>
<name>Q21H95_SACD2</name>
<dbReference type="GO" id="GO:0008422">
    <property type="term" value="F:beta-glucosidase activity"/>
    <property type="evidence" value="ECO:0007669"/>
    <property type="project" value="UniProtKB-ARBA"/>
</dbReference>
<dbReference type="Pfam" id="PF07691">
    <property type="entry name" value="PA14"/>
    <property type="match status" value="1"/>
</dbReference>
<dbReference type="InterPro" id="IPR026891">
    <property type="entry name" value="Fn3-like"/>
</dbReference>
<keyword evidence="7" id="KW-0326">Glycosidase</keyword>
<dbReference type="PANTHER" id="PTHR42715:SF10">
    <property type="entry name" value="BETA-GLUCOSIDASE"/>
    <property type="match status" value="1"/>
</dbReference>
<keyword evidence="2" id="KW-0378">Hydrolase</keyword>
<dbReference type="Pfam" id="PF14310">
    <property type="entry name" value="Fn3-like"/>
    <property type="match status" value="1"/>
</dbReference>
<evidence type="ECO:0000256" key="1">
    <source>
        <dbReference type="ARBA" id="ARBA00005336"/>
    </source>
</evidence>
<dbReference type="PANTHER" id="PTHR42715">
    <property type="entry name" value="BETA-GLUCOSIDASE"/>
    <property type="match status" value="1"/>
</dbReference>
<accession>Q21H95</accession>
<dbReference type="InterPro" id="IPR017853">
    <property type="entry name" value="GH"/>
</dbReference>